<feature type="region of interest" description="Disordered" evidence="1">
    <location>
        <begin position="1"/>
        <end position="48"/>
    </location>
</feature>
<comment type="caution">
    <text evidence="3">The sequence shown here is derived from an EMBL/GenBank/DDBJ whole genome shotgun (WGS) entry which is preliminary data.</text>
</comment>
<dbReference type="Proteomes" id="UP000606274">
    <property type="component" value="Unassembled WGS sequence"/>
</dbReference>
<dbReference type="PANTHER" id="PTHR34033:SF1">
    <property type="entry name" value="AP-5 COMPLEX SUBUNIT BETA-1"/>
    <property type="match status" value="1"/>
</dbReference>
<dbReference type="Pfam" id="PF21587">
    <property type="entry name" value="AP5B1_N"/>
    <property type="match status" value="1"/>
</dbReference>
<evidence type="ECO:0000313" key="4">
    <source>
        <dbReference type="Proteomes" id="UP000606274"/>
    </source>
</evidence>
<proteinExistence type="predicted"/>
<dbReference type="GO" id="GO:0030119">
    <property type="term" value="C:AP-type membrane coat adaptor complex"/>
    <property type="evidence" value="ECO:0007669"/>
    <property type="project" value="TreeGrafter"/>
</dbReference>
<dbReference type="AlphaFoldDB" id="A0A8T0AMP9"/>
<feature type="compositionally biased region" description="Basic and acidic residues" evidence="1">
    <location>
        <begin position="14"/>
        <end position="29"/>
    </location>
</feature>
<protein>
    <recommendedName>
        <fullName evidence="2">AP-5 complex subunit beta-1 N-terminal domain-containing protein</fullName>
    </recommendedName>
</protein>
<organism evidence="3 4">
    <name type="scientific">Silurus meridionalis</name>
    <name type="common">Southern catfish</name>
    <name type="synonym">Silurus soldatovi meridionalis</name>
    <dbReference type="NCBI Taxonomy" id="175797"/>
    <lineage>
        <taxon>Eukaryota</taxon>
        <taxon>Metazoa</taxon>
        <taxon>Chordata</taxon>
        <taxon>Craniata</taxon>
        <taxon>Vertebrata</taxon>
        <taxon>Euteleostomi</taxon>
        <taxon>Actinopterygii</taxon>
        <taxon>Neopterygii</taxon>
        <taxon>Teleostei</taxon>
        <taxon>Ostariophysi</taxon>
        <taxon>Siluriformes</taxon>
        <taxon>Siluridae</taxon>
        <taxon>Silurus</taxon>
    </lineage>
</organism>
<dbReference type="PANTHER" id="PTHR34033">
    <property type="entry name" value="AP-5 COMPLEX SUBUNIT BETA-1"/>
    <property type="match status" value="1"/>
</dbReference>
<dbReference type="GO" id="GO:0016197">
    <property type="term" value="P:endosomal transport"/>
    <property type="evidence" value="ECO:0007669"/>
    <property type="project" value="InterPro"/>
</dbReference>
<dbReference type="InterPro" id="IPR048978">
    <property type="entry name" value="AP5B1_N"/>
</dbReference>
<sequence>MFQLQQSPIPRSETQSDKDRDERGMREDSAGVQLHSPDSATRSVSPRRALAARARGFPRIRAGARARCTHTSVLHSTRQRNFSIIMTSWDARISSLLFSPTQFLSRTTSEMFLAELLDNLRDDKTNDSKKILLLSVFLEHPTVLCTTTSAGEQTAHELVSILNCTPQKSDTNDNVGGPTHHAVRAGACECLREMETCQPGLLSQKLEALYYLKQQETTVLHQSYCMLYTEVLKNAIRFLTQEKDVDNAKLRAS</sequence>
<feature type="compositionally biased region" description="Polar residues" evidence="1">
    <location>
        <begin position="1"/>
        <end position="13"/>
    </location>
</feature>
<dbReference type="InterPro" id="IPR038741">
    <property type="entry name" value="AP5B1"/>
</dbReference>
<dbReference type="EMBL" id="JABFDY010000019">
    <property type="protein sequence ID" value="KAF7693104.1"/>
    <property type="molecule type" value="Genomic_DNA"/>
</dbReference>
<evidence type="ECO:0000259" key="2">
    <source>
        <dbReference type="Pfam" id="PF21587"/>
    </source>
</evidence>
<gene>
    <name evidence="3" type="ORF">HF521_008420</name>
</gene>
<name>A0A8T0AMP9_SILME</name>
<evidence type="ECO:0000313" key="3">
    <source>
        <dbReference type="EMBL" id="KAF7693104.1"/>
    </source>
</evidence>
<reference evidence="3" key="1">
    <citation type="submission" date="2020-08" db="EMBL/GenBank/DDBJ databases">
        <title>Chromosome-level assembly of Southern catfish (Silurus meridionalis) provides insights into visual adaptation to the nocturnal and benthic lifestyles.</title>
        <authorList>
            <person name="Zhang Y."/>
            <person name="Wang D."/>
            <person name="Peng Z."/>
        </authorList>
    </citation>
    <scope>NUCLEOTIDE SEQUENCE</scope>
    <source>
        <strain evidence="3">SWU-2019-XX</strain>
        <tissue evidence="3">Muscle</tissue>
    </source>
</reference>
<keyword evidence="4" id="KW-1185">Reference proteome</keyword>
<evidence type="ECO:0000256" key="1">
    <source>
        <dbReference type="SAM" id="MobiDB-lite"/>
    </source>
</evidence>
<dbReference type="GO" id="GO:0005765">
    <property type="term" value="C:lysosomal membrane"/>
    <property type="evidence" value="ECO:0007669"/>
    <property type="project" value="TreeGrafter"/>
</dbReference>
<feature type="domain" description="AP-5 complex subunit beta-1 N-terminal" evidence="2">
    <location>
        <begin position="114"/>
        <end position="169"/>
    </location>
</feature>
<accession>A0A8T0AMP9</accession>